<keyword evidence="1" id="KW-0732">Signal</keyword>
<feature type="signal peptide" evidence="1">
    <location>
        <begin position="1"/>
        <end position="21"/>
    </location>
</feature>
<reference evidence="2" key="1">
    <citation type="submission" date="2021-03" db="EMBL/GenBank/DDBJ databases">
        <title>Acanthopleuribacteraceae sp. M133.</title>
        <authorList>
            <person name="Wang G."/>
        </authorList>
    </citation>
    <scope>NUCLEOTIDE SEQUENCE</scope>
    <source>
        <strain evidence="2">M133</strain>
    </source>
</reference>
<dbReference type="Gene3D" id="3.40.50.1820">
    <property type="entry name" value="alpha/beta hydrolase"/>
    <property type="match status" value="1"/>
</dbReference>
<dbReference type="AlphaFoldDB" id="A0A8A4TN21"/>
<dbReference type="RefSeq" id="WP_237381497.1">
    <property type="nucleotide sequence ID" value="NZ_CP071793.1"/>
</dbReference>
<evidence type="ECO:0000313" key="2">
    <source>
        <dbReference type="EMBL" id="QTD51366.1"/>
    </source>
</evidence>
<gene>
    <name evidence="2" type="ORF">J3U87_02760</name>
</gene>
<dbReference type="SUPFAM" id="SSF53474">
    <property type="entry name" value="alpha/beta-Hydrolases"/>
    <property type="match status" value="1"/>
</dbReference>
<evidence type="ECO:0008006" key="4">
    <source>
        <dbReference type="Google" id="ProtNLM"/>
    </source>
</evidence>
<dbReference type="Proteomes" id="UP000663929">
    <property type="component" value="Chromosome"/>
</dbReference>
<dbReference type="PANTHER" id="PTHR48098">
    <property type="entry name" value="ENTEROCHELIN ESTERASE-RELATED"/>
    <property type="match status" value="1"/>
</dbReference>
<proteinExistence type="predicted"/>
<name>A0A8A4TN21_SULCO</name>
<dbReference type="InterPro" id="IPR050583">
    <property type="entry name" value="Mycobacterial_A85_antigen"/>
</dbReference>
<dbReference type="Pfam" id="PF14559">
    <property type="entry name" value="TPR_19"/>
    <property type="match status" value="1"/>
</dbReference>
<dbReference type="PANTHER" id="PTHR48098:SF6">
    <property type="entry name" value="FERRI-BACILLIBACTIN ESTERASE BESA"/>
    <property type="match status" value="1"/>
</dbReference>
<dbReference type="Pfam" id="PF00756">
    <property type="entry name" value="Esterase"/>
    <property type="match status" value="1"/>
</dbReference>
<dbReference type="EMBL" id="CP071793">
    <property type="protein sequence ID" value="QTD51366.1"/>
    <property type="molecule type" value="Genomic_DNA"/>
</dbReference>
<dbReference type="Gene3D" id="1.25.40.10">
    <property type="entry name" value="Tetratricopeptide repeat domain"/>
    <property type="match status" value="1"/>
</dbReference>
<accession>A0A8A4TN21</accession>
<evidence type="ECO:0000313" key="3">
    <source>
        <dbReference type="Proteomes" id="UP000663929"/>
    </source>
</evidence>
<dbReference type="InterPro" id="IPR011990">
    <property type="entry name" value="TPR-like_helical_dom_sf"/>
</dbReference>
<protein>
    <recommendedName>
        <fullName evidence="4">Esterase</fullName>
    </recommendedName>
</protein>
<dbReference type="SUPFAM" id="SSF48452">
    <property type="entry name" value="TPR-like"/>
    <property type="match status" value="1"/>
</dbReference>
<evidence type="ECO:0000256" key="1">
    <source>
        <dbReference type="SAM" id="SignalP"/>
    </source>
</evidence>
<feature type="chain" id="PRO_5035201379" description="Esterase" evidence="1">
    <location>
        <begin position="22"/>
        <end position="425"/>
    </location>
</feature>
<organism evidence="2 3">
    <name type="scientific">Sulfidibacter corallicola</name>
    <dbReference type="NCBI Taxonomy" id="2818388"/>
    <lineage>
        <taxon>Bacteria</taxon>
        <taxon>Pseudomonadati</taxon>
        <taxon>Acidobacteriota</taxon>
        <taxon>Holophagae</taxon>
        <taxon>Acanthopleuribacterales</taxon>
        <taxon>Acanthopleuribacteraceae</taxon>
        <taxon>Sulfidibacter</taxon>
    </lineage>
</organism>
<dbReference type="InterPro" id="IPR000801">
    <property type="entry name" value="Esterase-like"/>
</dbReference>
<dbReference type="InterPro" id="IPR029058">
    <property type="entry name" value="AB_hydrolase_fold"/>
</dbReference>
<sequence length="425" mass="48406">MIRKPFFTFLPLCFAAWTLCAAQDPVVGQPTPLTFAQRVTFESKVLDETRTFDIFLPESFHEASPDHTYPVVLLLEGEFFLPVAGAVRHLGSVERMPDSIVVSIPTFTDNYYAPNYYLNGSNFWPKEWERFSFDGPAEKFTAFFRRELFPYLKKHYRANRHRTIIGTSATAAYVFHAFCREPGLFKAHVAIAAGDFLGMGYEPGKTLIDEMVRSMEKEPERDAILYVASTKSDAVWAPEIETNLAQLHQKLAPYGTKKLTYISELVDDPGHYDIVLPSFLKVVEMMYPKARWSVNFQELEKKKGNALQHIDAHYRALSQDLGFTVLPKADRWNSGDCLRSSGTRLLRQGRVEEAIQVLRRWTGYRPHSPKAHMALAKALKVAERFKEAISTQKKAVALAKQRDAAHLDKYQELLNSLTGKAKAHH</sequence>
<dbReference type="KEGG" id="scor:J3U87_02760"/>
<keyword evidence="3" id="KW-1185">Reference proteome</keyword>